<keyword evidence="3" id="KW-0227">DNA damage</keyword>
<dbReference type="AlphaFoldDB" id="A0ABD3SMY9"/>
<dbReference type="InterPro" id="IPR036388">
    <property type="entry name" value="WH-like_DNA-bd_sf"/>
</dbReference>
<evidence type="ECO:0000313" key="10">
    <source>
        <dbReference type="Proteomes" id="UP001634393"/>
    </source>
</evidence>
<keyword evidence="6" id="KW-0234">DNA repair</keyword>
<evidence type="ECO:0000259" key="8">
    <source>
        <dbReference type="Pfam" id="PF08784"/>
    </source>
</evidence>
<dbReference type="GO" id="GO:0006281">
    <property type="term" value="P:DNA repair"/>
    <property type="evidence" value="ECO:0007669"/>
    <property type="project" value="UniProtKB-KW"/>
</dbReference>
<evidence type="ECO:0000256" key="2">
    <source>
        <dbReference type="ARBA" id="ARBA00007815"/>
    </source>
</evidence>
<dbReference type="FunFam" id="1.10.10.10:FF:000168">
    <property type="entry name" value="Replication protein A 32 kDa subunit"/>
    <property type="match status" value="1"/>
</dbReference>
<keyword evidence="7" id="KW-0539">Nucleus</keyword>
<protein>
    <recommendedName>
        <fullName evidence="8">Replication protein A C-terminal domain-containing protein</fullName>
    </recommendedName>
</protein>
<gene>
    <name evidence="9" type="ORF">ACJIZ3_021745</name>
</gene>
<dbReference type="GO" id="GO:0006310">
    <property type="term" value="P:DNA recombination"/>
    <property type="evidence" value="ECO:0007669"/>
    <property type="project" value="UniProtKB-KW"/>
</dbReference>
<comment type="subcellular location">
    <subcellularLocation>
        <location evidence="1">Nucleus</location>
    </subcellularLocation>
</comment>
<dbReference type="SUPFAM" id="SSF50249">
    <property type="entry name" value="Nucleic acid-binding proteins"/>
    <property type="match status" value="1"/>
</dbReference>
<evidence type="ECO:0000256" key="5">
    <source>
        <dbReference type="ARBA" id="ARBA00023172"/>
    </source>
</evidence>
<dbReference type="InterPro" id="IPR040260">
    <property type="entry name" value="RFA2-like"/>
</dbReference>
<dbReference type="InterPro" id="IPR014892">
    <property type="entry name" value="RPA_C"/>
</dbReference>
<name>A0ABD3SMY9_9LAMI</name>
<evidence type="ECO:0000256" key="6">
    <source>
        <dbReference type="ARBA" id="ARBA00023204"/>
    </source>
</evidence>
<keyword evidence="10" id="KW-1185">Reference proteome</keyword>
<organism evidence="9 10">
    <name type="scientific">Penstemon smallii</name>
    <dbReference type="NCBI Taxonomy" id="265156"/>
    <lineage>
        <taxon>Eukaryota</taxon>
        <taxon>Viridiplantae</taxon>
        <taxon>Streptophyta</taxon>
        <taxon>Embryophyta</taxon>
        <taxon>Tracheophyta</taxon>
        <taxon>Spermatophyta</taxon>
        <taxon>Magnoliopsida</taxon>
        <taxon>eudicotyledons</taxon>
        <taxon>Gunneridae</taxon>
        <taxon>Pentapetalae</taxon>
        <taxon>asterids</taxon>
        <taxon>lamiids</taxon>
        <taxon>Lamiales</taxon>
        <taxon>Plantaginaceae</taxon>
        <taxon>Cheloneae</taxon>
        <taxon>Penstemon</taxon>
    </lineage>
</organism>
<dbReference type="InterPro" id="IPR036390">
    <property type="entry name" value="WH_DNA-bd_sf"/>
</dbReference>
<dbReference type="GO" id="GO:0005634">
    <property type="term" value="C:nucleus"/>
    <property type="evidence" value="ECO:0007669"/>
    <property type="project" value="UniProtKB-SubCell"/>
</dbReference>
<dbReference type="PANTHER" id="PTHR13989">
    <property type="entry name" value="REPLICATION PROTEIN A-RELATED"/>
    <property type="match status" value="1"/>
</dbReference>
<evidence type="ECO:0000256" key="1">
    <source>
        <dbReference type="ARBA" id="ARBA00004123"/>
    </source>
</evidence>
<dbReference type="InterPro" id="IPR012340">
    <property type="entry name" value="NA-bd_OB-fold"/>
</dbReference>
<dbReference type="Gene3D" id="2.40.50.140">
    <property type="entry name" value="Nucleic acid-binding proteins"/>
    <property type="match status" value="1"/>
</dbReference>
<dbReference type="PANTHER" id="PTHR13989:SF16">
    <property type="entry name" value="REPLICATION PROTEIN A2"/>
    <property type="match status" value="1"/>
</dbReference>
<dbReference type="Gene3D" id="1.10.10.10">
    <property type="entry name" value="Winged helix-like DNA-binding domain superfamily/Winged helix DNA-binding domain"/>
    <property type="match status" value="1"/>
</dbReference>
<keyword evidence="4" id="KW-0238">DNA-binding</keyword>
<comment type="similarity">
    <text evidence="2">Belongs to the replication factor A protein 2 family.</text>
</comment>
<dbReference type="SUPFAM" id="SSF46785">
    <property type="entry name" value="Winged helix' DNA-binding domain"/>
    <property type="match status" value="1"/>
</dbReference>
<evidence type="ECO:0000256" key="3">
    <source>
        <dbReference type="ARBA" id="ARBA00022763"/>
    </source>
</evidence>
<keyword evidence="5" id="KW-0233">DNA recombination</keyword>
<accession>A0ABD3SMY9</accession>
<evidence type="ECO:0000256" key="4">
    <source>
        <dbReference type="ARBA" id="ARBA00023125"/>
    </source>
</evidence>
<dbReference type="Pfam" id="PF08784">
    <property type="entry name" value="RPA_C"/>
    <property type="match status" value="1"/>
</dbReference>
<dbReference type="GO" id="GO:0003677">
    <property type="term" value="F:DNA binding"/>
    <property type="evidence" value="ECO:0007669"/>
    <property type="project" value="UniProtKB-KW"/>
</dbReference>
<reference evidence="9 10" key="1">
    <citation type="submission" date="2024-12" db="EMBL/GenBank/DDBJ databases">
        <title>The unique morphological basis and parallel evolutionary history of personate flowers in Penstemon.</title>
        <authorList>
            <person name="Depatie T.H."/>
            <person name="Wessinger C.A."/>
        </authorList>
    </citation>
    <scope>NUCLEOTIDE SEQUENCE [LARGE SCALE GENOMIC DNA]</scope>
    <source>
        <strain evidence="9">WTNN_2</strain>
        <tissue evidence="9">Leaf</tissue>
    </source>
</reference>
<evidence type="ECO:0000313" key="9">
    <source>
        <dbReference type="EMBL" id="KAL3825716.1"/>
    </source>
</evidence>
<evidence type="ECO:0000256" key="7">
    <source>
        <dbReference type="ARBA" id="ARBA00023242"/>
    </source>
</evidence>
<proteinExistence type="inferred from homology"/>
<dbReference type="Proteomes" id="UP001634393">
    <property type="component" value="Unassembled WGS sequence"/>
</dbReference>
<comment type="caution">
    <text evidence="9">The sequence shown here is derived from an EMBL/GenBank/DDBJ whole genome shotgun (WGS) entry which is preliminary data.</text>
</comment>
<sequence>MTLLPLTVKQIVEAFQASDDKADFQIDGVDVKLVGIVKEKTEKVSDVTFLLDDGTGRITCHRCNGMYVKVHGHLKGLQGKTELVGGAKGLDVLVLNYLRQNSERGVHRNELAKQLNMDQTQISAAIEALDSEGLIYSTIDDNHYKCTSNG</sequence>
<dbReference type="EMBL" id="JBJXBP010000006">
    <property type="protein sequence ID" value="KAL3825716.1"/>
    <property type="molecule type" value="Genomic_DNA"/>
</dbReference>
<feature type="domain" description="Replication protein A C-terminal" evidence="8">
    <location>
        <begin position="70"/>
        <end position="142"/>
    </location>
</feature>